<dbReference type="CDD" id="cd19071">
    <property type="entry name" value="AKR_AKR1-5-like"/>
    <property type="match status" value="1"/>
</dbReference>
<dbReference type="InterPro" id="IPR023210">
    <property type="entry name" value="NADP_OxRdtase_dom"/>
</dbReference>
<dbReference type="PROSITE" id="PS00062">
    <property type="entry name" value="ALDOKETO_REDUCTASE_2"/>
    <property type="match status" value="1"/>
</dbReference>
<dbReference type="InterPro" id="IPR020471">
    <property type="entry name" value="AKR"/>
</dbReference>
<name>A0ABX6TZX4_9BACT</name>
<dbReference type="PANTHER" id="PTHR43827">
    <property type="entry name" value="2,5-DIKETO-D-GLUCONIC ACID REDUCTASE"/>
    <property type="match status" value="1"/>
</dbReference>
<proteinExistence type="predicted"/>
<dbReference type="PROSITE" id="PS00798">
    <property type="entry name" value="ALDOKETO_REDUCTASE_1"/>
    <property type="match status" value="1"/>
</dbReference>
<gene>
    <name evidence="2" type="ORF">A0071_02805</name>
</gene>
<dbReference type="InterPro" id="IPR018170">
    <property type="entry name" value="Aldo/ket_reductase_CS"/>
</dbReference>
<dbReference type="Gene3D" id="3.20.20.100">
    <property type="entry name" value="NADP-dependent oxidoreductase domain"/>
    <property type="match status" value="1"/>
</dbReference>
<dbReference type="EMBL" id="CP063091">
    <property type="protein sequence ID" value="QOR05279.1"/>
    <property type="molecule type" value="Genomic_DNA"/>
</dbReference>
<dbReference type="InterPro" id="IPR036812">
    <property type="entry name" value="NAD(P)_OxRdtase_dom_sf"/>
</dbReference>
<dbReference type="PRINTS" id="PR00069">
    <property type="entry name" value="ALDKETRDTASE"/>
</dbReference>
<keyword evidence="3" id="KW-1185">Reference proteome</keyword>
<accession>A0ABX6TZX4</accession>
<evidence type="ECO:0000313" key="3">
    <source>
        <dbReference type="Proteomes" id="UP000594874"/>
    </source>
</evidence>
<dbReference type="Proteomes" id="UP000594874">
    <property type="component" value="Chromosome"/>
</dbReference>
<evidence type="ECO:0000313" key="2">
    <source>
        <dbReference type="EMBL" id="QOR05279.1"/>
    </source>
</evidence>
<organism evidence="2 3">
    <name type="scientific">Campylobacter cuniculorum</name>
    <dbReference type="NCBI Taxonomy" id="374106"/>
    <lineage>
        <taxon>Bacteria</taxon>
        <taxon>Pseudomonadati</taxon>
        <taxon>Campylobacterota</taxon>
        <taxon>Epsilonproteobacteria</taxon>
        <taxon>Campylobacterales</taxon>
        <taxon>Campylobacteraceae</taxon>
        <taxon>Campylobacter</taxon>
    </lineage>
</organism>
<dbReference type="Pfam" id="PF00248">
    <property type="entry name" value="Aldo_ket_red"/>
    <property type="match status" value="1"/>
</dbReference>
<dbReference type="PANTHER" id="PTHR43827:SF13">
    <property type="entry name" value="ALDO_KETO REDUCTASE FAMILY PROTEIN"/>
    <property type="match status" value="1"/>
</dbReference>
<evidence type="ECO:0000259" key="1">
    <source>
        <dbReference type="Pfam" id="PF00248"/>
    </source>
</evidence>
<protein>
    <submittedName>
        <fullName evidence="2">Aldo/keto reductase</fullName>
    </submittedName>
</protein>
<dbReference type="PIRSF" id="PIRSF000097">
    <property type="entry name" value="AKR"/>
    <property type="match status" value="1"/>
</dbReference>
<dbReference type="SUPFAM" id="SSF51430">
    <property type="entry name" value="NAD(P)-linked oxidoreductase"/>
    <property type="match status" value="1"/>
</dbReference>
<sequence length="309" mass="34820">MFAPNVLFSANSLESLKAANKGKEGRALSENFVLNNGMKIPKIGLGVWKIDDNIVEDVIAEAFKIGYRHIDTAQAYGNERGVGEAVRKSRLKREEIFVTSKIRAEYKDYKSAMESLDNSLHTMGLSEIDLMLIHSPQPWSNFRGGDYFSENVEVYHALEDALKSGKVRAIGVSNFLEKDLENIFKNCSTKPAVNQILTHIGNTPFDLIDYCKEQEVLVEAYSPIAHGRLTKDAKIIQMSQKYNVTPAQLCVRYALSIGTLPLPKSKNPVHIAQNAAVDFELSNEDLEFLKNFNFNDYGEFSHYPSFKKR</sequence>
<reference evidence="2 3" key="1">
    <citation type="submission" date="2020-10" db="EMBL/GenBank/DDBJ databases">
        <title>Campylobacter and Helicobacter PacBio genomes.</title>
        <authorList>
            <person name="Lane C."/>
        </authorList>
    </citation>
    <scope>NUCLEOTIDE SEQUENCE [LARGE SCALE GENOMIC DNA]</scope>
    <source>
        <strain evidence="2 3">2010D-8469</strain>
    </source>
</reference>
<feature type="domain" description="NADP-dependent oxidoreductase" evidence="1">
    <location>
        <begin position="42"/>
        <end position="290"/>
    </location>
</feature>